<organism evidence="1">
    <name type="scientific">Oryza punctata</name>
    <name type="common">Red rice</name>
    <dbReference type="NCBI Taxonomy" id="4537"/>
    <lineage>
        <taxon>Eukaryota</taxon>
        <taxon>Viridiplantae</taxon>
        <taxon>Streptophyta</taxon>
        <taxon>Embryophyta</taxon>
        <taxon>Tracheophyta</taxon>
        <taxon>Spermatophyta</taxon>
        <taxon>Magnoliopsida</taxon>
        <taxon>Liliopsida</taxon>
        <taxon>Poales</taxon>
        <taxon>Poaceae</taxon>
        <taxon>BOP clade</taxon>
        <taxon>Oryzoideae</taxon>
        <taxon>Oryzeae</taxon>
        <taxon>Oryzinae</taxon>
        <taxon>Oryza</taxon>
    </lineage>
</organism>
<reference evidence="1" key="2">
    <citation type="submission" date="2018-05" db="EMBL/GenBank/DDBJ databases">
        <title>OpunRS2 (Oryza punctata Reference Sequence Version 2).</title>
        <authorList>
            <person name="Zhang J."/>
            <person name="Kudrna D."/>
            <person name="Lee S."/>
            <person name="Talag J."/>
            <person name="Welchert J."/>
            <person name="Wing R.A."/>
        </authorList>
    </citation>
    <scope>NUCLEOTIDE SEQUENCE [LARGE SCALE GENOMIC DNA]</scope>
</reference>
<reference evidence="1" key="1">
    <citation type="submission" date="2015-04" db="UniProtKB">
        <authorList>
            <consortium name="EnsemblPlants"/>
        </authorList>
    </citation>
    <scope>IDENTIFICATION</scope>
</reference>
<sequence>MALECGALAVGHPNSDRLVSAWLAVSSRLGEAKHLLHSLKQRHHRQRWRWFALVRRLVRLLEDLYGGGGDDDDSS</sequence>
<accession>A0A0E0M8G0</accession>
<dbReference type="HOGENOM" id="CLU_2675335_0_0_1"/>
<name>A0A0E0M8G0_ORYPU</name>
<dbReference type="Gramene" id="OPUNC10G10800.1">
    <property type="protein sequence ID" value="OPUNC10G10800.1"/>
    <property type="gene ID" value="OPUNC10G10800"/>
</dbReference>
<dbReference type="AlphaFoldDB" id="A0A0E0M8G0"/>
<evidence type="ECO:0000313" key="2">
    <source>
        <dbReference type="Proteomes" id="UP000026962"/>
    </source>
</evidence>
<keyword evidence="2" id="KW-1185">Reference proteome</keyword>
<dbReference type="Proteomes" id="UP000026962">
    <property type="component" value="Chromosome 10"/>
</dbReference>
<proteinExistence type="predicted"/>
<evidence type="ECO:0000313" key="1">
    <source>
        <dbReference type="EnsemblPlants" id="OPUNC10G10800.1"/>
    </source>
</evidence>
<dbReference type="EnsemblPlants" id="OPUNC10G10800.1">
    <property type="protein sequence ID" value="OPUNC10G10800.1"/>
    <property type="gene ID" value="OPUNC10G10800"/>
</dbReference>
<protein>
    <submittedName>
        <fullName evidence="1">Uncharacterized protein</fullName>
    </submittedName>
</protein>